<evidence type="ECO:0000256" key="4">
    <source>
        <dbReference type="PROSITE-ProRule" id="PRU00473"/>
    </source>
</evidence>
<dbReference type="Gene3D" id="3.30.1330.60">
    <property type="entry name" value="OmpA-like domain"/>
    <property type="match status" value="1"/>
</dbReference>
<dbReference type="PRINTS" id="PR01021">
    <property type="entry name" value="OMPADOMAIN"/>
</dbReference>
<evidence type="ECO:0000256" key="6">
    <source>
        <dbReference type="SAM" id="SignalP"/>
    </source>
</evidence>
<feature type="compositionally biased region" description="Polar residues" evidence="5">
    <location>
        <begin position="118"/>
        <end position="127"/>
    </location>
</feature>
<dbReference type="InterPro" id="IPR006665">
    <property type="entry name" value="OmpA-like"/>
</dbReference>
<dbReference type="PROSITE" id="PS51257">
    <property type="entry name" value="PROKAR_LIPOPROTEIN"/>
    <property type="match status" value="1"/>
</dbReference>
<dbReference type="InterPro" id="IPR050330">
    <property type="entry name" value="Bact_OuterMem_StrucFunc"/>
</dbReference>
<feature type="domain" description="OmpA-like" evidence="7">
    <location>
        <begin position="65"/>
        <end position="182"/>
    </location>
</feature>
<evidence type="ECO:0000313" key="9">
    <source>
        <dbReference type="Proteomes" id="UP001285263"/>
    </source>
</evidence>
<keyword evidence="3" id="KW-0998">Cell outer membrane</keyword>
<dbReference type="EMBL" id="JAXCLA010000004">
    <property type="protein sequence ID" value="MDY0745879.1"/>
    <property type="molecule type" value="Genomic_DNA"/>
</dbReference>
<evidence type="ECO:0000256" key="3">
    <source>
        <dbReference type="ARBA" id="ARBA00023237"/>
    </source>
</evidence>
<comment type="subcellular location">
    <subcellularLocation>
        <location evidence="1">Cell outer membrane</location>
    </subcellularLocation>
</comment>
<proteinExistence type="predicted"/>
<dbReference type="InterPro" id="IPR036737">
    <property type="entry name" value="OmpA-like_sf"/>
</dbReference>
<dbReference type="PROSITE" id="PS51123">
    <property type="entry name" value="OMPA_2"/>
    <property type="match status" value="1"/>
</dbReference>
<feature type="chain" id="PRO_5047298456" evidence="6">
    <location>
        <begin position="24"/>
        <end position="185"/>
    </location>
</feature>
<evidence type="ECO:0000256" key="5">
    <source>
        <dbReference type="SAM" id="MobiDB-lite"/>
    </source>
</evidence>
<accession>A0ABU5DHV7</accession>
<evidence type="ECO:0000256" key="1">
    <source>
        <dbReference type="ARBA" id="ARBA00004442"/>
    </source>
</evidence>
<gene>
    <name evidence="8" type="ORF">SNE35_15265</name>
</gene>
<feature type="signal peptide" evidence="6">
    <location>
        <begin position="1"/>
        <end position="23"/>
    </location>
</feature>
<comment type="caution">
    <text evidence="8">The sequence shown here is derived from an EMBL/GenBank/DDBJ whole genome shotgun (WGS) entry which is preliminary data.</text>
</comment>
<dbReference type="Pfam" id="PF00691">
    <property type="entry name" value="OmpA"/>
    <property type="match status" value="1"/>
</dbReference>
<keyword evidence="2 4" id="KW-0472">Membrane</keyword>
<keyword evidence="6" id="KW-0732">Signal</keyword>
<dbReference type="PANTHER" id="PTHR30329">
    <property type="entry name" value="STATOR ELEMENT OF FLAGELLAR MOTOR COMPLEX"/>
    <property type="match status" value="1"/>
</dbReference>
<name>A0ABU5DHV7_9BURK</name>
<organism evidence="8 9">
    <name type="scientific">Roseateles agri</name>
    <dbReference type="NCBI Taxonomy" id="3098619"/>
    <lineage>
        <taxon>Bacteria</taxon>
        <taxon>Pseudomonadati</taxon>
        <taxon>Pseudomonadota</taxon>
        <taxon>Betaproteobacteria</taxon>
        <taxon>Burkholderiales</taxon>
        <taxon>Sphaerotilaceae</taxon>
        <taxon>Roseateles</taxon>
    </lineage>
</organism>
<evidence type="ECO:0000259" key="7">
    <source>
        <dbReference type="PROSITE" id="PS51123"/>
    </source>
</evidence>
<dbReference type="CDD" id="cd07185">
    <property type="entry name" value="OmpA_C-like"/>
    <property type="match status" value="1"/>
</dbReference>
<reference evidence="8 9" key="1">
    <citation type="submission" date="2023-11" db="EMBL/GenBank/DDBJ databases">
        <title>Paucibacter sp. nov., isolated from fresh soil in Korea.</title>
        <authorList>
            <person name="Le N.T.T."/>
        </authorList>
    </citation>
    <scope>NUCLEOTIDE SEQUENCE [LARGE SCALE GENOMIC DNA]</scope>
    <source>
        <strain evidence="8 9">R3-3</strain>
    </source>
</reference>
<dbReference type="SUPFAM" id="SSF103088">
    <property type="entry name" value="OmpA-like"/>
    <property type="match status" value="1"/>
</dbReference>
<feature type="region of interest" description="Disordered" evidence="5">
    <location>
        <begin position="106"/>
        <end position="127"/>
    </location>
</feature>
<sequence>MKCNSILMALLTSACLAALPARAADEAAAVDLKDAVPQVKDIQDGLFPDDECEQLKAAGFKCMGFKAAQRYSLPAATFKAGSADLPDSVKRQLDVFAEALKGRSGTSQKVRLEGHTDASGSATGNQELSQRRAEAARQYLVDKGVSPDLLTAVGVGSSQPKPGLSPQAPENRRVEISRDSQPGAR</sequence>
<dbReference type="Proteomes" id="UP001285263">
    <property type="component" value="Unassembled WGS sequence"/>
</dbReference>
<evidence type="ECO:0000313" key="8">
    <source>
        <dbReference type="EMBL" id="MDY0745879.1"/>
    </source>
</evidence>
<dbReference type="InterPro" id="IPR006664">
    <property type="entry name" value="OMP_bac"/>
</dbReference>
<feature type="region of interest" description="Disordered" evidence="5">
    <location>
        <begin position="151"/>
        <end position="185"/>
    </location>
</feature>
<keyword evidence="9" id="KW-1185">Reference proteome</keyword>
<protein>
    <submittedName>
        <fullName evidence="8">OmpA family protein</fullName>
    </submittedName>
</protein>
<dbReference type="PANTHER" id="PTHR30329:SF21">
    <property type="entry name" value="LIPOPROTEIN YIAD-RELATED"/>
    <property type="match status" value="1"/>
</dbReference>
<evidence type="ECO:0000256" key="2">
    <source>
        <dbReference type="ARBA" id="ARBA00023136"/>
    </source>
</evidence>
<dbReference type="RefSeq" id="WP_320423770.1">
    <property type="nucleotide sequence ID" value="NZ_JAXCLA010000004.1"/>
</dbReference>